<keyword evidence="2" id="KW-0413">Isomerase</keyword>
<evidence type="ECO:0000313" key="3">
    <source>
        <dbReference type="Proteomes" id="UP000315440"/>
    </source>
</evidence>
<dbReference type="SUPFAM" id="SSF51735">
    <property type="entry name" value="NAD(P)-binding Rossmann-fold domains"/>
    <property type="match status" value="1"/>
</dbReference>
<name>A0A5C5ZK53_9BACT</name>
<dbReference type="OrthoDB" id="258549at2"/>
<protein>
    <submittedName>
        <fullName evidence="2">UDP-glucose 4-epimerase</fullName>
        <ecNumber evidence="2">5.1.3.2</ecNumber>
    </submittedName>
</protein>
<dbReference type="Gene3D" id="3.40.50.720">
    <property type="entry name" value="NAD(P)-binding Rossmann-like Domain"/>
    <property type="match status" value="1"/>
</dbReference>
<dbReference type="RefSeq" id="WP_146401700.1">
    <property type="nucleotide sequence ID" value="NZ_SJPQ01000003.1"/>
</dbReference>
<reference evidence="2 3" key="1">
    <citation type="submission" date="2019-02" db="EMBL/GenBank/DDBJ databases">
        <title>Deep-cultivation of Planctomycetes and their phenomic and genomic characterization uncovers novel biology.</title>
        <authorList>
            <person name="Wiegand S."/>
            <person name="Jogler M."/>
            <person name="Boedeker C."/>
            <person name="Pinto D."/>
            <person name="Vollmers J."/>
            <person name="Rivas-Marin E."/>
            <person name="Kohn T."/>
            <person name="Peeters S.H."/>
            <person name="Heuer A."/>
            <person name="Rast P."/>
            <person name="Oberbeckmann S."/>
            <person name="Bunk B."/>
            <person name="Jeske O."/>
            <person name="Meyerdierks A."/>
            <person name="Storesund J.E."/>
            <person name="Kallscheuer N."/>
            <person name="Luecker S."/>
            <person name="Lage O.M."/>
            <person name="Pohl T."/>
            <person name="Merkel B.J."/>
            <person name="Hornburger P."/>
            <person name="Mueller R.-W."/>
            <person name="Bruemmer F."/>
            <person name="Labrenz M."/>
            <person name="Spormann A.M."/>
            <person name="Op Den Camp H."/>
            <person name="Overmann J."/>
            <person name="Amann R."/>
            <person name="Jetten M.S.M."/>
            <person name="Mascher T."/>
            <person name="Medema M.H."/>
            <person name="Devos D.P."/>
            <person name="Kaster A.-K."/>
            <person name="Ovreas L."/>
            <person name="Rohde M."/>
            <person name="Galperin M.Y."/>
            <person name="Jogler C."/>
        </authorList>
    </citation>
    <scope>NUCLEOTIDE SEQUENCE [LARGE SCALE GENOMIC DNA]</scope>
    <source>
        <strain evidence="2 3">Mal64</strain>
    </source>
</reference>
<organism evidence="2 3">
    <name type="scientific">Pseudobythopirellula maris</name>
    <dbReference type="NCBI Taxonomy" id="2527991"/>
    <lineage>
        <taxon>Bacteria</taxon>
        <taxon>Pseudomonadati</taxon>
        <taxon>Planctomycetota</taxon>
        <taxon>Planctomycetia</taxon>
        <taxon>Pirellulales</taxon>
        <taxon>Lacipirellulaceae</taxon>
        <taxon>Pseudobythopirellula</taxon>
    </lineage>
</organism>
<dbReference type="InterPro" id="IPR001509">
    <property type="entry name" value="Epimerase_deHydtase"/>
</dbReference>
<sequence>MNIFVTGHLGYIGVHLVELLKAAGHRVTGCDLGLFEGCEWEPFVRPDVELLKDVGDVTEGDLEGHDALCHLAAISNDPMGDLNPEITLSVNRDKSVELARRAKSAGVGRFLFSGSCSVYGAGEKLDLEETDPLNPLTAYAQSKIETEERLWELSDDGFSTASLRNATAYGHSPMLRIDLVVNNLLGSALSYGEIRIKSDGSPWRPLVHCRDIARAFVAFAEAPREAIHNQAINVGGNQENYQVRDVGDLVKQLIPTAEVAYTGEVGEDPRNYRVKFDKLGKLLPGFKLQYTLASGMEELHRAMVDHGFNKIDFEGDRFVRLRTLRDRMEMLSPASAV</sequence>
<dbReference type="CDD" id="cd08946">
    <property type="entry name" value="SDR_e"/>
    <property type="match status" value="1"/>
</dbReference>
<dbReference type="PANTHER" id="PTHR43245">
    <property type="entry name" value="BIFUNCTIONAL POLYMYXIN RESISTANCE PROTEIN ARNA"/>
    <property type="match status" value="1"/>
</dbReference>
<feature type="domain" description="NAD-dependent epimerase/dehydratase" evidence="1">
    <location>
        <begin position="3"/>
        <end position="235"/>
    </location>
</feature>
<accession>A0A5C5ZK53</accession>
<dbReference type="AlphaFoldDB" id="A0A5C5ZK53"/>
<evidence type="ECO:0000259" key="1">
    <source>
        <dbReference type="Pfam" id="PF01370"/>
    </source>
</evidence>
<dbReference type="Pfam" id="PF01370">
    <property type="entry name" value="Epimerase"/>
    <property type="match status" value="1"/>
</dbReference>
<dbReference type="EC" id="5.1.3.2" evidence="2"/>
<dbReference type="InterPro" id="IPR050177">
    <property type="entry name" value="Lipid_A_modif_metabolic_enz"/>
</dbReference>
<dbReference type="Proteomes" id="UP000315440">
    <property type="component" value="Unassembled WGS sequence"/>
</dbReference>
<dbReference type="InterPro" id="IPR036291">
    <property type="entry name" value="NAD(P)-bd_dom_sf"/>
</dbReference>
<comment type="caution">
    <text evidence="2">The sequence shown here is derived from an EMBL/GenBank/DDBJ whole genome shotgun (WGS) entry which is preliminary data.</text>
</comment>
<gene>
    <name evidence="2" type="primary">galE_4</name>
    <name evidence="2" type="ORF">Mal64_30460</name>
</gene>
<dbReference type="PANTHER" id="PTHR43245:SF23">
    <property type="entry name" value="NAD(P)-BINDING DOMAIN-CONTAINING PROTEIN"/>
    <property type="match status" value="1"/>
</dbReference>
<evidence type="ECO:0000313" key="2">
    <source>
        <dbReference type="EMBL" id="TWT87505.1"/>
    </source>
</evidence>
<dbReference type="GO" id="GO:0003978">
    <property type="term" value="F:UDP-glucose 4-epimerase activity"/>
    <property type="evidence" value="ECO:0007669"/>
    <property type="project" value="UniProtKB-EC"/>
</dbReference>
<dbReference type="EMBL" id="SJPQ01000003">
    <property type="protein sequence ID" value="TWT87505.1"/>
    <property type="molecule type" value="Genomic_DNA"/>
</dbReference>
<proteinExistence type="predicted"/>
<keyword evidence="3" id="KW-1185">Reference proteome</keyword>